<keyword evidence="4" id="KW-0808">Transferase</keyword>
<evidence type="ECO:0000256" key="8">
    <source>
        <dbReference type="ARBA" id="ARBA00023012"/>
    </source>
</evidence>
<accession>A0A8J7W4Y8</accession>
<gene>
    <name evidence="11" type="ORF">KCX82_15435</name>
</gene>
<keyword evidence="9" id="KW-0472">Membrane</keyword>
<dbReference type="GO" id="GO:0005524">
    <property type="term" value="F:ATP binding"/>
    <property type="evidence" value="ECO:0007669"/>
    <property type="project" value="UniProtKB-KW"/>
</dbReference>
<feature type="transmembrane region" description="Helical" evidence="9">
    <location>
        <begin position="12"/>
        <end position="36"/>
    </location>
</feature>
<dbReference type="InterPro" id="IPR005467">
    <property type="entry name" value="His_kinase_dom"/>
</dbReference>
<feature type="transmembrane region" description="Helical" evidence="9">
    <location>
        <begin position="148"/>
        <end position="167"/>
    </location>
</feature>
<dbReference type="Pfam" id="PF02518">
    <property type="entry name" value="HATPase_c"/>
    <property type="match status" value="1"/>
</dbReference>
<dbReference type="PANTHER" id="PTHR43065:SF10">
    <property type="entry name" value="PEROXIDE STRESS-ACTIVATED HISTIDINE KINASE MAK3"/>
    <property type="match status" value="1"/>
</dbReference>
<dbReference type="InterPro" id="IPR004358">
    <property type="entry name" value="Sig_transdc_His_kin-like_C"/>
</dbReference>
<evidence type="ECO:0000256" key="4">
    <source>
        <dbReference type="ARBA" id="ARBA00022679"/>
    </source>
</evidence>
<dbReference type="GO" id="GO:0000160">
    <property type="term" value="P:phosphorelay signal transduction system"/>
    <property type="evidence" value="ECO:0007669"/>
    <property type="project" value="UniProtKB-KW"/>
</dbReference>
<keyword evidence="9" id="KW-1133">Transmembrane helix</keyword>
<name>A0A8J7W4Y8_9FIRM</name>
<feature type="domain" description="Histidine kinase" evidence="10">
    <location>
        <begin position="441"/>
        <end position="671"/>
    </location>
</feature>
<evidence type="ECO:0000256" key="1">
    <source>
        <dbReference type="ARBA" id="ARBA00000085"/>
    </source>
</evidence>
<dbReference type="PROSITE" id="PS50109">
    <property type="entry name" value="HIS_KIN"/>
    <property type="match status" value="1"/>
</dbReference>
<evidence type="ECO:0000256" key="2">
    <source>
        <dbReference type="ARBA" id="ARBA00012438"/>
    </source>
</evidence>
<keyword evidence="6" id="KW-0418">Kinase</keyword>
<feature type="transmembrane region" description="Helical" evidence="9">
    <location>
        <begin position="195"/>
        <end position="217"/>
    </location>
</feature>
<keyword evidence="9" id="KW-0812">Transmembrane</keyword>
<dbReference type="Proteomes" id="UP000675664">
    <property type="component" value="Unassembled WGS sequence"/>
</dbReference>
<evidence type="ECO:0000259" key="10">
    <source>
        <dbReference type="PROSITE" id="PS50109"/>
    </source>
</evidence>
<reference evidence="11" key="2">
    <citation type="submission" date="2021-04" db="EMBL/GenBank/DDBJ databases">
        <authorList>
            <person name="Liu J."/>
        </authorList>
    </citation>
    <scope>NUCLEOTIDE SEQUENCE</scope>
    <source>
        <strain evidence="11">BAD-6</strain>
    </source>
</reference>
<evidence type="ECO:0000313" key="11">
    <source>
        <dbReference type="EMBL" id="MBR0599280.1"/>
    </source>
</evidence>
<comment type="caution">
    <text evidence="11">The sequence shown here is derived from an EMBL/GenBank/DDBJ whole genome shotgun (WGS) entry which is preliminary data.</text>
</comment>
<feature type="transmembrane region" description="Helical" evidence="9">
    <location>
        <begin position="113"/>
        <end position="136"/>
    </location>
</feature>
<keyword evidence="5" id="KW-0547">Nucleotide-binding</keyword>
<protein>
    <recommendedName>
        <fullName evidence="2">histidine kinase</fullName>
        <ecNumber evidence="2">2.7.13.3</ecNumber>
    </recommendedName>
</protein>
<dbReference type="SUPFAM" id="SSF55874">
    <property type="entry name" value="ATPase domain of HSP90 chaperone/DNA topoisomerase II/histidine kinase"/>
    <property type="match status" value="1"/>
</dbReference>
<dbReference type="Gene3D" id="3.30.565.10">
    <property type="entry name" value="Histidine kinase-like ATPase, C-terminal domain"/>
    <property type="match status" value="1"/>
</dbReference>
<dbReference type="InterPro" id="IPR036890">
    <property type="entry name" value="HATPase_C_sf"/>
</dbReference>
<sequence length="674" mass="76364">MKSRLLQFLRNNIMANILFTYTIAVIFVTSIFYQLVPVLLNYAPGYAYIDELHGLSYTWQFVIMLLFGLFIGFVIIILSLRGVKEFEKYLNNPGDVVPEHLLKMKRKLLNLPYQIYIIQIGVAAVLVTLLILPLFILENASLSVFFRVFILVITFFTLVSIITLVVSQNSLKRLLLRLESDTNIGGIRIPIVFKLFLQVLPIFIVAISITSLVGYSYNIEDKGNLICDGYMESLQDTFSDYRHQEWTLEQIKEQLYSIRPVNDQKDTRFIITPDHHIITSDNEPLGDYFITYLWEMSMDNGGYVYDVTEEIRGAIVNVPGIDGNYIAGIKFDIVSNNLVIFYVIGFIFILLICSIVLYFLSKAMSDDILTVAHRLNEIASNEYIGLDKRLPITSNDETSDLVIAFNKIQRLVQNHINQIGDNQEVLIQQERMASLGQLIGGIAHSLKTPISTASDATFCIANLAEEYDQSIDVDMVTKEDHHKIAEEIKEHVKDLQETLNYINSVINMVKNHSADLDKSEDEQFAIKDLIKGINILMTNELRKNSCKLDIHTNMSEEDKITGDIGNLIQVIDVLISNAIQAYATGDGQIDLYILKDKEELEIIVQDYGMGIPPNIQDKLLNRMVTTKGNKGTGIGLYISNSIIKAKFNGSLSFVTEEGKGSKFIITLPIRKEEK</sequence>
<proteinExistence type="predicted"/>
<evidence type="ECO:0000256" key="3">
    <source>
        <dbReference type="ARBA" id="ARBA00022553"/>
    </source>
</evidence>
<evidence type="ECO:0000313" key="12">
    <source>
        <dbReference type="Proteomes" id="UP000675664"/>
    </source>
</evidence>
<feature type="transmembrane region" description="Helical" evidence="9">
    <location>
        <begin position="56"/>
        <end position="80"/>
    </location>
</feature>
<dbReference type="Gene3D" id="6.10.340.10">
    <property type="match status" value="1"/>
</dbReference>
<organism evidence="11 12">
    <name type="scientific">Sinanaerobacter chloroacetimidivorans</name>
    <dbReference type="NCBI Taxonomy" id="2818044"/>
    <lineage>
        <taxon>Bacteria</taxon>
        <taxon>Bacillati</taxon>
        <taxon>Bacillota</taxon>
        <taxon>Clostridia</taxon>
        <taxon>Peptostreptococcales</taxon>
        <taxon>Anaerovoracaceae</taxon>
        <taxon>Sinanaerobacter</taxon>
    </lineage>
</organism>
<dbReference type="RefSeq" id="WP_227019412.1">
    <property type="nucleotide sequence ID" value="NZ_JAGSND010000011.1"/>
</dbReference>
<evidence type="ECO:0000256" key="7">
    <source>
        <dbReference type="ARBA" id="ARBA00022840"/>
    </source>
</evidence>
<keyword evidence="3" id="KW-0597">Phosphoprotein</keyword>
<dbReference type="SMART" id="SM00387">
    <property type="entry name" value="HATPase_c"/>
    <property type="match status" value="1"/>
</dbReference>
<dbReference type="PRINTS" id="PR00344">
    <property type="entry name" value="BCTRLSENSOR"/>
</dbReference>
<keyword evidence="7" id="KW-0067">ATP-binding</keyword>
<dbReference type="GO" id="GO:0004673">
    <property type="term" value="F:protein histidine kinase activity"/>
    <property type="evidence" value="ECO:0007669"/>
    <property type="project" value="UniProtKB-EC"/>
</dbReference>
<feature type="transmembrane region" description="Helical" evidence="9">
    <location>
        <begin position="339"/>
        <end position="360"/>
    </location>
</feature>
<comment type="catalytic activity">
    <reaction evidence="1">
        <text>ATP + protein L-histidine = ADP + protein N-phospho-L-histidine.</text>
        <dbReference type="EC" id="2.7.13.3"/>
    </reaction>
</comment>
<dbReference type="EMBL" id="JAGSND010000011">
    <property type="protein sequence ID" value="MBR0599280.1"/>
    <property type="molecule type" value="Genomic_DNA"/>
</dbReference>
<keyword evidence="12" id="KW-1185">Reference proteome</keyword>
<dbReference type="EC" id="2.7.13.3" evidence="2"/>
<dbReference type="Gene3D" id="1.10.287.130">
    <property type="match status" value="1"/>
</dbReference>
<evidence type="ECO:0000256" key="6">
    <source>
        <dbReference type="ARBA" id="ARBA00022777"/>
    </source>
</evidence>
<evidence type="ECO:0000256" key="9">
    <source>
        <dbReference type="SAM" id="Phobius"/>
    </source>
</evidence>
<keyword evidence="8" id="KW-0902">Two-component regulatory system</keyword>
<evidence type="ECO:0000256" key="5">
    <source>
        <dbReference type="ARBA" id="ARBA00022741"/>
    </source>
</evidence>
<dbReference type="AlphaFoldDB" id="A0A8J7W4Y8"/>
<dbReference type="PANTHER" id="PTHR43065">
    <property type="entry name" value="SENSOR HISTIDINE KINASE"/>
    <property type="match status" value="1"/>
</dbReference>
<reference evidence="11" key="1">
    <citation type="submission" date="2021-04" db="EMBL/GenBank/DDBJ databases">
        <title>Sinoanaerobacter chloroacetimidivorans sp. nov., an obligate anaerobic bacterium isolated from anaerobic sludge.</title>
        <authorList>
            <person name="Bao Y."/>
        </authorList>
    </citation>
    <scope>NUCLEOTIDE SEQUENCE</scope>
    <source>
        <strain evidence="11">BAD-6</strain>
    </source>
</reference>
<dbReference type="InterPro" id="IPR003594">
    <property type="entry name" value="HATPase_dom"/>
</dbReference>